<dbReference type="InterPro" id="IPR042099">
    <property type="entry name" value="ANL_N_sf"/>
</dbReference>
<keyword evidence="4" id="KW-1185">Reference proteome</keyword>
<dbReference type="Pfam" id="PF00501">
    <property type="entry name" value="AMP-binding"/>
    <property type="match status" value="1"/>
</dbReference>
<dbReference type="PANTHER" id="PTHR43201">
    <property type="entry name" value="ACYL-COA SYNTHETASE"/>
    <property type="match status" value="1"/>
</dbReference>
<dbReference type="GO" id="GO:0006631">
    <property type="term" value="P:fatty acid metabolic process"/>
    <property type="evidence" value="ECO:0007669"/>
    <property type="project" value="TreeGrafter"/>
</dbReference>
<proteinExistence type="inferred from homology"/>
<evidence type="ECO:0000313" key="3">
    <source>
        <dbReference type="EMBL" id="KAK7064135.1"/>
    </source>
</evidence>
<dbReference type="Gene3D" id="3.40.50.12780">
    <property type="entry name" value="N-terminal domain of ligase-like"/>
    <property type="match status" value="1"/>
</dbReference>
<dbReference type="SUPFAM" id="SSF56801">
    <property type="entry name" value="Acetyl-CoA synthetase-like"/>
    <property type="match status" value="1"/>
</dbReference>
<evidence type="ECO:0000313" key="4">
    <source>
        <dbReference type="Proteomes" id="UP001362999"/>
    </source>
</evidence>
<feature type="domain" description="AMP-dependent synthetase/ligase" evidence="2">
    <location>
        <begin position="34"/>
        <end position="327"/>
    </location>
</feature>
<gene>
    <name evidence="3" type="ORF">R3P38DRAFT_3417242</name>
</gene>
<evidence type="ECO:0000259" key="2">
    <source>
        <dbReference type="Pfam" id="PF00501"/>
    </source>
</evidence>
<dbReference type="Pfam" id="PF23562">
    <property type="entry name" value="AMP-binding_C_3"/>
    <property type="match status" value="1"/>
</dbReference>
<evidence type="ECO:0000256" key="1">
    <source>
        <dbReference type="ARBA" id="ARBA00006432"/>
    </source>
</evidence>
<comment type="similarity">
    <text evidence="1">Belongs to the ATP-dependent AMP-binding enzyme family.</text>
</comment>
<sequence>MLRTHLTVLETSASLYPSQHVFKLPRSDSSSHGQDWSPVTYRQFLNDVESFARHWSSTLAQSRIAVGSVVGLWIGGYTYTDVLNIYGMSRAGFIPQLFSLRLPSPEVIFELLHKANAKALVYERDFASVLRDCPVPAYLARSTEDIEVPGHHLPDLPPKKPEDIAFYFHTSGSSGGSPKLVPCSHRWLDATVMKSYQTCIPKNADRQDVTVWMGSMCHIGQTFMLIGSLQHGTCVIQPTQISFDSLELFAMVQRCELNRLNQFAAFLCNHLRASRQNPKLLSLLTSFDEVLYSGMPLAREEEEWAYRNGIKIRNLFGSTEAGATLLSVGGTEANAALLQPLAGTAYRFQPVGGEAGATATHQSTARLLEFIILAESGDCPHISLRQADGHFHTGDLFQEVAPGRYISCGRDDDWIKSENSLRCDTKSIEDHTRMMCAGLVAECIVVGAGRPSPVLFVEPNTDMDSEKLKKEIIRKTRQFHSRRYLHERISTTNRIVVVPPKTLPRTLTKGNIRRKAVEEAYKNLLDELYAS</sequence>
<dbReference type="GO" id="GO:0031956">
    <property type="term" value="F:medium-chain fatty acid-CoA ligase activity"/>
    <property type="evidence" value="ECO:0007669"/>
    <property type="project" value="TreeGrafter"/>
</dbReference>
<organism evidence="3 4">
    <name type="scientific">Favolaschia claudopus</name>
    <dbReference type="NCBI Taxonomy" id="2862362"/>
    <lineage>
        <taxon>Eukaryota</taxon>
        <taxon>Fungi</taxon>
        <taxon>Dikarya</taxon>
        <taxon>Basidiomycota</taxon>
        <taxon>Agaricomycotina</taxon>
        <taxon>Agaricomycetes</taxon>
        <taxon>Agaricomycetidae</taxon>
        <taxon>Agaricales</taxon>
        <taxon>Marasmiineae</taxon>
        <taxon>Mycenaceae</taxon>
        <taxon>Favolaschia</taxon>
    </lineage>
</organism>
<dbReference type="InterPro" id="IPR000873">
    <property type="entry name" value="AMP-dep_synth/lig_dom"/>
</dbReference>
<protein>
    <submittedName>
        <fullName evidence="3">Acetyl-CoA synthetase-like protein</fullName>
    </submittedName>
</protein>
<dbReference type="AlphaFoldDB" id="A0AAW0EH82"/>
<name>A0AAW0EH82_9AGAR</name>
<comment type="caution">
    <text evidence="3">The sequence shown here is derived from an EMBL/GenBank/DDBJ whole genome shotgun (WGS) entry which is preliminary data.</text>
</comment>
<dbReference type="Gene3D" id="3.30.300.30">
    <property type="match status" value="1"/>
</dbReference>
<accession>A0AAW0EH82</accession>
<dbReference type="EMBL" id="JAWWNJ010000001">
    <property type="protein sequence ID" value="KAK7064135.1"/>
    <property type="molecule type" value="Genomic_DNA"/>
</dbReference>
<dbReference type="Proteomes" id="UP001362999">
    <property type="component" value="Unassembled WGS sequence"/>
</dbReference>
<dbReference type="PANTHER" id="PTHR43201:SF8">
    <property type="entry name" value="ACYL-COA SYNTHETASE FAMILY MEMBER 3"/>
    <property type="match status" value="1"/>
</dbReference>
<reference evidence="3 4" key="1">
    <citation type="journal article" date="2024" name="J Genomics">
        <title>Draft genome sequencing and assembly of Favolaschia claudopus CIRM-BRFM 2984 isolated from oak limbs.</title>
        <authorList>
            <person name="Navarro D."/>
            <person name="Drula E."/>
            <person name="Chaduli D."/>
            <person name="Cazenave R."/>
            <person name="Ahrendt S."/>
            <person name="Wang J."/>
            <person name="Lipzen A."/>
            <person name="Daum C."/>
            <person name="Barry K."/>
            <person name="Grigoriev I.V."/>
            <person name="Favel A."/>
            <person name="Rosso M.N."/>
            <person name="Martin F."/>
        </authorList>
    </citation>
    <scope>NUCLEOTIDE SEQUENCE [LARGE SCALE GENOMIC DNA]</scope>
    <source>
        <strain evidence="3 4">CIRM-BRFM 2984</strain>
    </source>
</reference>
<dbReference type="InterPro" id="IPR045851">
    <property type="entry name" value="AMP-bd_C_sf"/>
</dbReference>